<keyword evidence="1" id="KW-0812">Transmembrane</keyword>
<gene>
    <name evidence="3" type="ORF">PXH66_01130</name>
</gene>
<dbReference type="AlphaFoldDB" id="A0AAF0CP53"/>
<evidence type="ECO:0000256" key="1">
    <source>
        <dbReference type="SAM" id="Phobius"/>
    </source>
</evidence>
<organism evidence="3 4">
    <name type="scientific">Synoicihabitans lomoniglobus</name>
    <dbReference type="NCBI Taxonomy" id="2909285"/>
    <lineage>
        <taxon>Bacteria</taxon>
        <taxon>Pseudomonadati</taxon>
        <taxon>Verrucomicrobiota</taxon>
        <taxon>Opitutia</taxon>
        <taxon>Opitutales</taxon>
        <taxon>Opitutaceae</taxon>
        <taxon>Synoicihabitans</taxon>
    </lineage>
</organism>
<keyword evidence="4" id="KW-1185">Reference proteome</keyword>
<evidence type="ECO:0000313" key="4">
    <source>
        <dbReference type="Proteomes" id="UP001218638"/>
    </source>
</evidence>
<keyword evidence="1" id="KW-0472">Membrane</keyword>
<dbReference type="KEGG" id="slom:PXH66_01130"/>
<dbReference type="EMBL" id="CP119075">
    <property type="protein sequence ID" value="WED65450.1"/>
    <property type="molecule type" value="Genomic_DNA"/>
</dbReference>
<dbReference type="Proteomes" id="UP001218638">
    <property type="component" value="Chromosome"/>
</dbReference>
<evidence type="ECO:0000259" key="2">
    <source>
        <dbReference type="Pfam" id="PF23981"/>
    </source>
</evidence>
<dbReference type="Pfam" id="PF23981">
    <property type="entry name" value="DUF7305"/>
    <property type="match status" value="1"/>
</dbReference>
<keyword evidence="1" id="KW-1133">Transmembrane helix</keyword>
<proteinExistence type="predicted"/>
<protein>
    <recommendedName>
        <fullName evidence="2">DUF7305 domain-containing protein</fullName>
    </recommendedName>
</protein>
<sequence length="469" mass="48515">MIRPCSRSGQRGSLLVVAMLLTIVIGISLVSYINIGQTNLNVSHRAFYANAAINLAETGLEQAMWSINKAVDADPNAWTDWTTSGANAWRNFTGFQFDANSTGNVRVYVRNYSLAVAPVIVARSTITPAQGAVIEKWIRVSLSKRSLFANGLVAKDTLTFSGGNASVDSYDSRLGSYDANLGGGNRNRYDRGSAGSGSVAVNSFSLSNSDIWGYVSIGTADYSGLDVGPNGIVGDFTASAGTIDYSRVTTDFTTNFEDTSAPTTAGYSIATINGATALPRVLDTPAADGVYYYDVGSISLSGNASKQLVINSGFDVVIRITTPSGAGVSLGGQTSIQVLNGGSLQMYASCDVSISGRGIANANDPEAFQFWSTKAAGSAGTQSVSISGNGQLSAVVYAPNADVTMNGGGASGSVYGAIVADSITVTGGSAFHYDEALSDMTDGNPFGIAGWTELTSAADRTLYAGVLSF</sequence>
<feature type="transmembrane region" description="Helical" evidence="1">
    <location>
        <begin position="12"/>
        <end position="33"/>
    </location>
</feature>
<feature type="domain" description="DUF7305" evidence="2">
    <location>
        <begin position="286"/>
        <end position="440"/>
    </location>
</feature>
<dbReference type="InterPro" id="IPR055729">
    <property type="entry name" value="DUF7305"/>
</dbReference>
<dbReference type="RefSeq" id="WP_330929399.1">
    <property type="nucleotide sequence ID" value="NZ_CP119075.1"/>
</dbReference>
<reference evidence="3" key="1">
    <citation type="submission" date="2023-03" db="EMBL/GenBank/DDBJ databases">
        <title>Lomoglobus Profundus gen. nov., sp. nov., a novel member of the phylum Verrucomicrobia, isolated from deep-marine sediment of South China Sea.</title>
        <authorList>
            <person name="Ahmad T."/>
            <person name="Ishaq S.E."/>
            <person name="Wang F."/>
        </authorList>
    </citation>
    <scope>NUCLEOTIDE SEQUENCE</scope>
    <source>
        <strain evidence="3">LMO-M01</strain>
    </source>
</reference>
<accession>A0AAF0CP53</accession>
<evidence type="ECO:0000313" key="3">
    <source>
        <dbReference type="EMBL" id="WED65450.1"/>
    </source>
</evidence>
<name>A0AAF0CP53_9BACT</name>